<feature type="domain" description="Mur ligase central" evidence="16">
    <location>
        <begin position="176"/>
        <end position="381"/>
    </location>
</feature>
<name>A0ABN2NLI0_9MICO</name>
<dbReference type="InterPro" id="IPR000713">
    <property type="entry name" value="Mur_ligase_N"/>
</dbReference>
<keyword evidence="9 11" id="KW-0131">Cell cycle</keyword>
<evidence type="ECO:0000259" key="14">
    <source>
        <dbReference type="Pfam" id="PF01225"/>
    </source>
</evidence>
<evidence type="ECO:0000256" key="7">
    <source>
        <dbReference type="ARBA" id="ARBA00022960"/>
    </source>
</evidence>
<evidence type="ECO:0000256" key="9">
    <source>
        <dbReference type="ARBA" id="ARBA00023306"/>
    </source>
</evidence>
<evidence type="ECO:0000256" key="8">
    <source>
        <dbReference type="ARBA" id="ARBA00022984"/>
    </source>
</evidence>
<dbReference type="InterPro" id="IPR036565">
    <property type="entry name" value="Mur-like_cat_sf"/>
</dbReference>
<organism evidence="17 18">
    <name type="scientific">Myceligenerans crystallogenes</name>
    <dbReference type="NCBI Taxonomy" id="316335"/>
    <lineage>
        <taxon>Bacteria</taxon>
        <taxon>Bacillati</taxon>
        <taxon>Actinomycetota</taxon>
        <taxon>Actinomycetes</taxon>
        <taxon>Micrococcales</taxon>
        <taxon>Promicromonosporaceae</taxon>
        <taxon>Myceligenerans</taxon>
    </lineage>
</organism>
<evidence type="ECO:0000259" key="15">
    <source>
        <dbReference type="Pfam" id="PF02875"/>
    </source>
</evidence>
<dbReference type="InterPro" id="IPR013221">
    <property type="entry name" value="Mur_ligase_cen"/>
</dbReference>
<dbReference type="Pfam" id="PF01225">
    <property type="entry name" value="Mur_ligase"/>
    <property type="match status" value="1"/>
</dbReference>
<dbReference type="SUPFAM" id="SSF53623">
    <property type="entry name" value="MurD-like peptide ligases, catalytic domain"/>
    <property type="match status" value="1"/>
</dbReference>
<dbReference type="InterPro" id="IPR018109">
    <property type="entry name" value="Folylpolyglutamate_synth_CS"/>
</dbReference>
<evidence type="ECO:0000256" key="11">
    <source>
        <dbReference type="HAMAP-Rule" id="MF_00208"/>
    </source>
</evidence>
<dbReference type="NCBIfam" id="TIGR01085">
    <property type="entry name" value="murE"/>
    <property type="match status" value="1"/>
</dbReference>
<dbReference type="HAMAP" id="MF_00208">
    <property type="entry name" value="MurE"/>
    <property type="match status" value="1"/>
</dbReference>
<accession>A0ABN2NLI0</accession>
<evidence type="ECO:0000259" key="16">
    <source>
        <dbReference type="Pfam" id="PF08245"/>
    </source>
</evidence>
<protein>
    <recommendedName>
        <fullName evidence="11">UDP-N-acetylmuramyl-tripeptide synthetase</fullName>
        <ecNumber evidence="11">6.3.2.-</ecNumber>
    </recommendedName>
    <alternativeName>
        <fullName evidence="11">UDP-MurNAc-tripeptide synthetase</fullName>
    </alternativeName>
</protein>
<evidence type="ECO:0000256" key="1">
    <source>
        <dbReference type="ARBA" id="ARBA00005898"/>
    </source>
</evidence>
<proteinExistence type="inferred from homology"/>
<dbReference type="RefSeq" id="WP_344105581.1">
    <property type="nucleotide sequence ID" value="NZ_BAAANL010000008.1"/>
</dbReference>
<evidence type="ECO:0000256" key="12">
    <source>
        <dbReference type="RuleBase" id="RU004135"/>
    </source>
</evidence>
<evidence type="ECO:0000313" key="18">
    <source>
        <dbReference type="Proteomes" id="UP001501094"/>
    </source>
</evidence>
<comment type="caution">
    <text evidence="17">The sequence shown here is derived from an EMBL/GenBank/DDBJ whole genome shotgun (WGS) entry which is preliminary data.</text>
</comment>
<dbReference type="InterPro" id="IPR004101">
    <property type="entry name" value="Mur_ligase_C"/>
</dbReference>
<keyword evidence="8 11" id="KW-0573">Peptidoglycan synthesis</keyword>
<dbReference type="PROSITE" id="PS01011">
    <property type="entry name" value="FOLYLPOLYGLU_SYNT_1"/>
    <property type="match status" value="1"/>
</dbReference>
<evidence type="ECO:0000256" key="13">
    <source>
        <dbReference type="SAM" id="MobiDB-lite"/>
    </source>
</evidence>
<dbReference type="PANTHER" id="PTHR23135:SF4">
    <property type="entry name" value="UDP-N-ACETYLMURAMOYL-L-ALANYL-D-GLUTAMATE--2,6-DIAMINOPIMELATE LIGASE MURE HOMOLOG, CHLOROPLASTIC"/>
    <property type="match status" value="1"/>
</dbReference>
<dbReference type="PANTHER" id="PTHR23135">
    <property type="entry name" value="MUR LIGASE FAMILY MEMBER"/>
    <property type="match status" value="1"/>
</dbReference>
<dbReference type="InterPro" id="IPR036615">
    <property type="entry name" value="Mur_ligase_C_dom_sf"/>
</dbReference>
<evidence type="ECO:0000256" key="5">
    <source>
        <dbReference type="ARBA" id="ARBA00022741"/>
    </source>
</evidence>
<keyword evidence="10 11" id="KW-0961">Cell wall biogenesis/degradation</keyword>
<feature type="domain" description="Mur ligase C-terminal" evidence="15">
    <location>
        <begin position="408"/>
        <end position="539"/>
    </location>
</feature>
<keyword evidence="18" id="KW-1185">Reference proteome</keyword>
<comment type="caution">
    <text evidence="11">Lacks conserved residue(s) required for the propagation of feature annotation.</text>
</comment>
<feature type="binding site" evidence="11">
    <location>
        <begin position="219"/>
        <end position="220"/>
    </location>
    <ligand>
        <name>UDP-N-acetyl-alpha-D-muramoyl-L-alanyl-D-glutamate</name>
        <dbReference type="ChEBI" id="CHEBI:83900"/>
    </ligand>
</feature>
<feature type="binding site" evidence="11">
    <location>
        <position position="252"/>
    </location>
    <ligand>
        <name>UDP-N-acetyl-alpha-D-muramoyl-L-alanyl-D-glutamate</name>
        <dbReference type="ChEBI" id="CHEBI:83900"/>
    </ligand>
</feature>
<reference evidence="17 18" key="1">
    <citation type="journal article" date="2019" name="Int. J. Syst. Evol. Microbiol.">
        <title>The Global Catalogue of Microorganisms (GCM) 10K type strain sequencing project: providing services to taxonomists for standard genome sequencing and annotation.</title>
        <authorList>
            <consortium name="The Broad Institute Genomics Platform"/>
            <consortium name="The Broad Institute Genome Sequencing Center for Infectious Disease"/>
            <person name="Wu L."/>
            <person name="Ma J."/>
        </authorList>
    </citation>
    <scope>NUCLEOTIDE SEQUENCE [LARGE SCALE GENOMIC DNA]</scope>
    <source>
        <strain evidence="17 18">JCM 14326</strain>
    </source>
</reference>
<keyword evidence="4 11" id="KW-0132">Cell division</keyword>
<dbReference type="InterPro" id="IPR035911">
    <property type="entry name" value="MurE/MurF_N"/>
</dbReference>
<comment type="similarity">
    <text evidence="1 11">Belongs to the MurCDEF family. MurE subfamily.</text>
</comment>
<feature type="modified residue" description="N6-carboxylysine" evidence="11">
    <location>
        <position position="286"/>
    </location>
</feature>
<feature type="binding site" evidence="11">
    <location>
        <position position="246"/>
    </location>
    <ligand>
        <name>UDP-N-acetyl-alpha-D-muramoyl-L-alanyl-D-glutamate</name>
        <dbReference type="ChEBI" id="CHEBI:83900"/>
    </ligand>
</feature>
<feature type="binding site" evidence="11">
    <location>
        <position position="254"/>
    </location>
    <ligand>
        <name>UDP-N-acetyl-alpha-D-muramoyl-L-alanyl-D-glutamate</name>
        <dbReference type="ChEBI" id="CHEBI:83900"/>
    </ligand>
</feature>
<dbReference type="SUPFAM" id="SSF63418">
    <property type="entry name" value="MurE/MurF N-terminal domain"/>
    <property type="match status" value="1"/>
</dbReference>
<keyword evidence="5 11" id="KW-0547">Nucleotide-binding</keyword>
<gene>
    <name evidence="11" type="primary">murE</name>
    <name evidence="17" type="ORF">GCM10009751_35680</name>
</gene>
<keyword evidence="11" id="KW-0460">Magnesium</keyword>
<dbReference type="Gene3D" id="3.40.1190.10">
    <property type="entry name" value="Mur-like, catalytic domain"/>
    <property type="match status" value="1"/>
</dbReference>
<comment type="subcellular location">
    <subcellularLocation>
        <location evidence="11 12">Cytoplasm</location>
    </subcellularLocation>
</comment>
<dbReference type="Gene3D" id="3.90.190.20">
    <property type="entry name" value="Mur ligase, C-terminal domain"/>
    <property type="match status" value="1"/>
</dbReference>
<evidence type="ECO:0000256" key="10">
    <source>
        <dbReference type="ARBA" id="ARBA00023316"/>
    </source>
</evidence>
<comment type="function">
    <text evidence="11">Catalyzes the addition of an amino acid to the nucleotide precursor UDP-N-acetylmuramoyl-L-alanyl-D-glutamate (UMAG) in the biosynthesis of bacterial cell-wall peptidoglycan.</text>
</comment>
<keyword evidence="2 11" id="KW-0963">Cytoplasm</keyword>
<sequence length="601" mass="60805">MTSPHSRIRPAAVTPRRVSDLAAALGAQVPAADAGVTGVASDNRAVQPGDLFVALPGARVHGARFAADAVARGASAVLTDAAGVEELAAQGVPFHAAPASGVTAAAATGAAATGAAVSGAAASGTAASGGDEPGGAGTGAPAVPVVVVPDPRTAAGPAAAHVYGSPAESLATFGLTGTNGKTTTTYQLDHLLRGIGHKGGLVGTVETRSGDRVLPSVLTTPEAADLQAVLAAMVEDGVDSLAMEVSSHAIAQHRVDGIVYDVAGFTNLTQDHLDFHGDLESYFAVKAELFTPARSRRGVVVVDDEHGVALAKRAEVPVATLSTGTGVRPLDDSADWTVSDVAPDGTGSAFTLTHADGRSLRTRTSLPGGYNVANAALAVVMVLESGAPFDAVAGALARIDGLAATVPGRMEVLASRPRVVVDFAHNTEALELALAALRPTTAGRLSVVFGATGDRDPGKRPFMGAAAVRGADVVVVTDDDPHGEDRASVRKAVLDGAHEALAEDGTTVEITEIADRAAAIAHAVAAADDDDTVLVAGRGHETIQEIAGEDHLLDDREEARAALAARQAEIAEQAELAQDRALTRDFRLTTDHTAVDPERTN</sequence>
<dbReference type="Proteomes" id="UP001501094">
    <property type="component" value="Unassembled WGS sequence"/>
</dbReference>
<feature type="region of interest" description="Disordered" evidence="13">
    <location>
        <begin position="122"/>
        <end position="142"/>
    </location>
</feature>
<evidence type="ECO:0000313" key="17">
    <source>
        <dbReference type="EMBL" id="GAA1873118.1"/>
    </source>
</evidence>
<evidence type="ECO:0000256" key="4">
    <source>
        <dbReference type="ARBA" id="ARBA00022618"/>
    </source>
</evidence>
<feature type="domain" description="Mur ligase N-terminal catalytic" evidence="14">
    <location>
        <begin position="36"/>
        <end position="83"/>
    </location>
</feature>
<evidence type="ECO:0000256" key="6">
    <source>
        <dbReference type="ARBA" id="ARBA00022840"/>
    </source>
</evidence>
<dbReference type="EC" id="6.3.2.-" evidence="11"/>
<comment type="cofactor">
    <cofactor evidence="11">
        <name>Mg(2+)</name>
        <dbReference type="ChEBI" id="CHEBI:18420"/>
    </cofactor>
</comment>
<dbReference type="Gene3D" id="3.40.1390.10">
    <property type="entry name" value="MurE/MurF, N-terminal domain"/>
    <property type="match status" value="1"/>
</dbReference>
<comment type="PTM">
    <text evidence="11">Carboxylation is probably crucial for Mg(2+) binding and, consequently, for the gamma-phosphate positioning of ATP.</text>
</comment>
<dbReference type="Pfam" id="PF02875">
    <property type="entry name" value="Mur_ligase_C"/>
    <property type="match status" value="1"/>
</dbReference>
<feature type="binding site" evidence="11">
    <location>
        <begin position="177"/>
        <end position="183"/>
    </location>
    <ligand>
        <name>ATP</name>
        <dbReference type="ChEBI" id="CHEBI:30616"/>
    </ligand>
</feature>
<keyword evidence="7 11" id="KW-0133">Cell shape</keyword>
<keyword evidence="6 11" id="KW-0067">ATP-binding</keyword>
<dbReference type="Pfam" id="PF08245">
    <property type="entry name" value="Mur_ligase_M"/>
    <property type="match status" value="1"/>
</dbReference>
<dbReference type="InterPro" id="IPR005761">
    <property type="entry name" value="UDP-N-AcMur-Glu-dNH2Pim_ligase"/>
</dbReference>
<comment type="pathway">
    <text evidence="11 12">Cell wall biogenesis; peptidoglycan biosynthesis.</text>
</comment>
<evidence type="ECO:0000256" key="3">
    <source>
        <dbReference type="ARBA" id="ARBA00022598"/>
    </source>
</evidence>
<evidence type="ECO:0000256" key="2">
    <source>
        <dbReference type="ARBA" id="ARBA00022490"/>
    </source>
</evidence>
<dbReference type="EMBL" id="BAAANL010000008">
    <property type="protein sequence ID" value="GAA1873118.1"/>
    <property type="molecule type" value="Genomic_DNA"/>
</dbReference>
<dbReference type="SUPFAM" id="SSF53244">
    <property type="entry name" value="MurD-like peptide ligases, peptide-binding domain"/>
    <property type="match status" value="1"/>
</dbReference>
<keyword evidence="3 11" id="KW-0436">Ligase</keyword>